<reference evidence="1 2" key="1">
    <citation type="submission" date="2019-06" db="EMBL/GenBank/DDBJ databases">
        <title>Genome of new Rhodobacteraceae sp. SM1903.</title>
        <authorList>
            <person name="Ren X."/>
        </authorList>
    </citation>
    <scope>NUCLEOTIDE SEQUENCE [LARGE SCALE GENOMIC DNA]</scope>
    <source>
        <strain evidence="1 2">SM1903</strain>
    </source>
</reference>
<gene>
    <name evidence="1" type="ORF">FHY64_16170</name>
</gene>
<dbReference type="Pfam" id="PF20135">
    <property type="entry name" value="DUF6525"/>
    <property type="match status" value="1"/>
</dbReference>
<protein>
    <submittedName>
        <fullName evidence="1">Uncharacterized protein</fullName>
    </submittedName>
</protein>
<accession>A0A5C5GC25</accession>
<dbReference type="OrthoDB" id="7658988at2"/>
<keyword evidence="2" id="KW-1185">Reference proteome</keyword>
<dbReference type="Proteomes" id="UP000314011">
    <property type="component" value="Unassembled WGS sequence"/>
</dbReference>
<evidence type="ECO:0000313" key="2">
    <source>
        <dbReference type="Proteomes" id="UP000314011"/>
    </source>
</evidence>
<dbReference type="RefSeq" id="WP_140196614.1">
    <property type="nucleotide sequence ID" value="NZ_CP065915.1"/>
</dbReference>
<proteinExistence type="predicted"/>
<evidence type="ECO:0000313" key="1">
    <source>
        <dbReference type="EMBL" id="TNY31544.1"/>
    </source>
</evidence>
<comment type="caution">
    <text evidence="1">The sequence shown here is derived from an EMBL/GenBank/DDBJ whole genome shotgun (WGS) entry which is preliminary data.</text>
</comment>
<organism evidence="1 2">
    <name type="scientific">Pelagovum pacificum</name>
    <dbReference type="NCBI Taxonomy" id="2588711"/>
    <lineage>
        <taxon>Bacteria</taxon>
        <taxon>Pseudomonadati</taxon>
        <taxon>Pseudomonadota</taxon>
        <taxon>Alphaproteobacteria</taxon>
        <taxon>Rhodobacterales</taxon>
        <taxon>Paracoccaceae</taxon>
        <taxon>Pelagovum</taxon>
    </lineage>
</organism>
<dbReference type="InterPro" id="IPR045386">
    <property type="entry name" value="DUF6525"/>
</dbReference>
<sequence>MPRNRGATTLRVRRCNEDPMREFDRLPPELRTWLAGAMLPWRPRSVRRAFDRAIARTRDTSSALRELDLLEERLIAKDAIRIWGNAHPQVQGRTTEDITN</sequence>
<dbReference type="AlphaFoldDB" id="A0A5C5GC25"/>
<name>A0A5C5GC25_9RHOB</name>
<dbReference type="EMBL" id="VFFF01000002">
    <property type="protein sequence ID" value="TNY31544.1"/>
    <property type="molecule type" value="Genomic_DNA"/>
</dbReference>